<dbReference type="Pfam" id="PF13521">
    <property type="entry name" value="AAA_28"/>
    <property type="match status" value="1"/>
</dbReference>
<evidence type="ECO:0000313" key="2">
    <source>
        <dbReference type="EMBL" id="CAI8043948.1"/>
    </source>
</evidence>
<dbReference type="PANTHER" id="PTHR34932">
    <property type="entry name" value="TRPL TRANSLOCATION DEFECT PROTEIN 14"/>
    <property type="match status" value="1"/>
</dbReference>
<keyword evidence="3" id="KW-1185">Reference proteome</keyword>
<reference evidence="2" key="1">
    <citation type="submission" date="2023-03" db="EMBL/GenBank/DDBJ databases">
        <authorList>
            <person name="Steffen K."/>
            <person name="Cardenas P."/>
        </authorList>
    </citation>
    <scope>NUCLEOTIDE SEQUENCE</scope>
</reference>
<protein>
    <submittedName>
        <fullName evidence="2">TRPL translocation defect protein 14</fullName>
    </submittedName>
</protein>
<accession>A0AA35T9J2</accession>
<dbReference type="GO" id="GO:0035091">
    <property type="term" value="F:phosphatidylinositol binding"/>
    <property type="evidence" value="ECO:0007669"/>
    <property type="project" value="TreeGrafter"/>
</dbReference>
<dbReference type="Gene3D" id="3.40.50.300">
    <property type="entry name" value="P-loop containing nucleotide triphosphate hydrolases"/>
    <property type="match status" value="1"/>
</dbReference>
<evidence type="ECO:0000259" key="1">
    <source>
        <dbReference type="Pfam" id="PF13521"/>
    </source>
</evidence>
<organism evidence="2 3">
    <name type="scientific">Geodia barretti</name>
    <name type="common">Barrett's horny sponge</name>
    <dbReference type="NCBI Taxonomy" id="519541"/>
    <lineage>
        <taxon>Eukaryota</taxon>
        <taxon>Metazoa</taxon>
        <taxon>Porifera</taxon>
        <taxon>Demospongiae</taxon>
        <taxon>Heteroscleromorpha</taxon>
        <taxon>Tetractinellida</taxon>
        <taxon>Astrophorina</taxon>
        <taxon>Geodiidae</taxon>
        <taxon>Geodia</taxon>
    </lineage>
</organism>
<dbReference type="GO" id="GO:0070300">
    <property type="term" value="F:phosphatidic acid binding"/>
    <property type="evidence" value="ECO:0007669"/>
    <property type="project" value="TreeGrafter"/>
</dbReference>
<dbReference type="GO" id="GO:0005525">
    <property type="term" value="F:GTP binding"/>
    <property type="evidence" value="ECO:0007669"/>
    <property type="project" value="TreeGrafter"/>
</dbReference>
<dbReference type="InterPro" id="IPR038727">
    <property type="entry name" value="NadR/Ttd14_AAA_dom"/>
</dbReference>
<dbReference type="InterPro" id="IPR033469">
    <property type="entry name" value="CYTH-like_dom_sf"/>
</dbReference>
<dbReference type="InterPro" id="IPR053227">
    <property type="entry name" value="TRPL-trafficking_regulator"/>
</dbReference>
<dbReference type="PANTHER" id="PTHR34932:SF1">
    <property type="entry name" value="TRPL TRANSLOCATION DEFECT PROTEIN 14"/>
    <property type="match status" value="1"/>
</dbReference>
<comment type="caution">
    <text evidence="2">The sequence shown here is derived from an EMBL/GenBank/DDBJ whole genome shotgun (WGS) entry which is preliminary data.</text>
</comment>
<evidence type="ECO:0000313" key="3">
    <source>
        <dbReference type="Proteomes" id="UP001174909"/>
    </source>
</evidence>
<dbReference type="AlphaFoldDB" id="A0AA35T9J2"/>
<dbReference type="Gene3D" id="2.40.320.10">
    <property type="entry name" value="Hypothetical Protein Pfu-838710-001"/>
    <property type="match status" value="2"/>
</dbReference>
<feature type="domain" description="NadR/Ttd14 AAA" evidence="1">
    <location>
        <begin position="294"/>
        <end position="476"/>
    </location>
</feature>
<dbReference type="Proteomes" id="UP001174909">
    <property type="component" value="Unassembled WGS sequence"/>
</dbReference>
<dbReference type="SUPFAM" id="SSF55154">
    <property type="entry name" value="CYTH-like phosphatases"/>
    <property type="match status" value="2"/>
</dbReference>
<gene>
    <name evidence="2" type="ORF">GBAR_LOCUS24403</name>
</gene>
<proteinExistence type="predicted"/>
<name>A0AA35T9J2_GEOBA</name>
<sequence>MLDYVKSNPVELRDNRYDQVVHMVTAASGAESFYQLDNNSTRSEGFELARERDTKAAESWVGHPYFDIVDNSTGFEEKIHRVIEKVCERMRKRGIELHTEDRLKAHSKKRKFLIKSLPDEKEFPAVQDFDVQHDYIESRDSTVQSRIRKRGQKGSYSYTITERKKINGEKVEKVRSISKREYETLYRLKYHDHESIKKTRRYFLWNTQYFQLDIYTGATDKCSSLLLLETYTTKEGGDLKLPDFLEVVREVTDDPQYSMFQLSFSPTTSLGHMDDLDVDPAAIALPRKKSVVYKVVLTGGPCAGKTTSLSRLRIFFEGLGWKVYTVPEIPTLLFEGGVKYAELTPEQTTLFQQRALTTLMELERTFDLLAECDSRNVLIVCDRGSMDPFAYCSSKQWQAILDYVKSNPVELRDNRYDQVVHMVTAASGAESFYQLDNNSARSEDLDQARERDTKAAESWVGHPCFDLVDNSTGFEEKIHRVIEKVCERMRKRGIELHTEDRLKAHSKKRKFLIKSLPDEKEFPAVQDFDVQHDYIETRDSTVQSRIRKRGQKGSYTYTITEWKMVNGERVEKARPLSKREYETLYRLKYPDHESLTKTRRCFLWNRQYFQLDIYTEGTEKCSGVLLLETYTTKEGGDLKLPDFLEVVKEVTDDPQYSMFQLSYKDPAPT</sequence>
<dbReference type="InterPro" id="IPR027417">
    <property type="entry name" value="P-loop_NTPase"/>
</dbReference>
<dbReference type="EMBL" id="CASHTH010003371">
    <property type="protein sequence ID" value="CAI8043948.1"/>
    <property type="molecule type" value="Genomic_DNA"/>
</dbReference>
<dbReference type="SUPFAM" id="SSF52540">
    <property type="entry name" value="P-loop containing nucleoside triphosphate hydrolases"/>
    <property type="match status" value="1"/>
</dbReference>